<dbReference type="AlphaFoldDB" id="A0A918UGZ8"/>
<reference evidence="3" key="2">
    <citation type="submission" date="2020-09" db="EMBL/GenBank/DDBJ databases">
        <authorList>
            <person name="Sun Q."/>
            <person name="Kim S."/>
        </authorList>
    </citation>
    <scope>NUCLEOTIDE SEQUENCE</scope>
    <source>
        <strain evidence="3">KCTC 32255</strain>
    </source>
</reference>
<reference evidence="3" key="1">
    <citation type="journal article" date="2014" name="Int. J. Syst. Evol. Microbiol.">
        <title>Complete genome sequence of Corynebacterium casei LMG S-19264T (=DSM 44701T), isolated from a smear-ripened cheese.</title>
        <authorList>
            <consortium name="US DOE Joint Genome Institute (JGI-PGF)"/>
            <person name="Walter F."/>
            <person name="Albersmeier A."/>
            <person name="Kalinowski J."/>
            <person name="Ruckert C."/>
        </authorList>
    </citation>
    <scope>NUCLEOTIDE SEQUENCE</scope>
    <source>
        <strain evidence="3">KCTC 32255</strain>
    </source>
</reference>
<dbReference type="InterPro" id="IPR003399">
    <property type="entry name" value="Mce/MlaD"/>
</dbReference>
<keyword evidence="4" id="KW-1185">Reference proteome</keyword>
<evidence type="ECO:0000256" key="1">
    <source>
        <dbReference type="SAM" id="Phobius"/>
    </source>
</evidence>
<sequence>METRSNNVWVGAVTLVLLAMLAGFLVWIARLNRADSNEYDIFFKQSVDGLAKGSEVAYAGVPVGQITRIELWPKDPAFVRVRVKVDDKVPVTVGTTATIQGSFTGVSDIQLEGAVKGAPLLTEPGPEGVPVIPTKRGGLGELLSNAPLLLERLATLTENLNQLFTPENRKSITGILANTDRLTGNLADASPQLKGTLVELQATLKQAQATLVAFQGVAGKADSLLGDQGTSLATQLRDTMQSVQRAADQMNASLKTVDPAMNRLSQDTLPAANAALRELRAASAALRAVTEKIDEQGAGAVIKGQNLPDYKP</sequence>
<evidence type="ECO:0000313" key="4">
    <source>
        <dbReference type="Proteomes" id="UP000648075"/>
    </source>
</evidence>
<proteinExistence type="predicted"/>
<dbReference type="RefSeq" id="WP_189621239.1">
    <property type="nucleotide sequence ID" value="NZ_BMZA01000007.1"/>
</dbReference>
<keyword evidence="1" id="KW-1133">Transmembrane helix</keyword>
<feature type="transmembrane region" description="Helical" evidence="1">
    <location>
        <begin position="7"/>
        <end position="29"/>
    </location>
</feature>
<dbReference type="Pfam" id="PF02470">
    <property type="entry name" value="MlaD"/>
    <property type="match status" value="1"/>
</dbReference>
<evidence type="ECO:0000259" key="2">
    <source>
        <dbReference type="Pfam" id="PF02470"/>
    </source>
</evidence>
<evidence type="ECO:0000313" key="3">
    <source>
        <dbReference type="EMBL" id="GGZ06555.1"/>
    </source>
</evidence>
<keyword evidence="1" id="KW-0472">Membrane</keyword>
<dbReference type="EMBL" id="BMZA01000007">
    <property type="protein sequence ID" value="GGZ06555.1"/>
    <property type="molecule type" value="Genomic_DNA"/>
</dbReference>
<accession>A0A918UGZ8</accession>
<dbReference type="PANTHER" id="PTHR36698:SF2">
    <property type="entry name" value="MCE_MLAD DOMAIN-CONTAINING PROTEIN"/>
    <property type="match status" value="1"/>
</dbReference>
<dbReference type="Proteomes" id="UP000648075">
    <property type="component" value="Unassembled WGS sequence"/>
</dbReference>
<comment type="caution">
    <text evidence="3">The sequence shown here is derived from an EMBL/GenBank/DDBJ whole genome shotgun (WGS) entry which is preliminary data.</text>
</comment>
<gene>
    <name evidence="3" type="ORF">GCM10011614_21880</name>
</gene>
<dbReference type="PANTHER" id="PTHR36698">
    <property type="entry name" value="BLL5892 PROTEIN"/>
    <property type="match status" value="1"/>
</dbReference>
<feature type="domain" description="Mce/MlaD" evidence="2">
    <location>
        <begin position="39"/>
        <end position="111"/>
    </location>
</feature>
<organism evidence="3 4">
    <name type="scientific">Novosphingobium colocasiae</name>
    <dbReference type="NCBI Taxonomy" id="1256513"/>
    <lineage>
        <taxon>Bacteria</taxon>
        <taxon>Pseudomonadati</taxon>
        <taxon>Pseudomonadota</taxon>
        <taxon>Alphaproteobacteria</taxon>
        <taxon>Sphingomonadales</taxon>
        <taxon>Sphingomonadaceae</taxon>
        <taxon>Novosphingobium</taxon>
    </lineage>
</organism>
<protein>
    <recommendedName>
        <fullName evidence="2">Mce/MlaD domain-containing protein</fullName>
    </recommendedName>
</protein>
<keyword evidence="1" id="KW-0812">Transmembrane</keyword>
<name>A0A918UGZ8_9SPHN</name>